<dbReference type="EMBL" id="FOSD01000005">
    <property type="protein sequence ID" value="SFK19648.1"/>
    <property type="molecule type" value="Genomic_DNA"/>
</dbReference>
<comment type="caution">
    <text evidence="1">The sequence shown here is derived from an EMBL/GenBank/DDBJ whole genome shotgun (WGS) entry which is preliminary data.</text>
</comment>
<evidence type="ECO:0000313" key="2">
    <source>
        <dbReference type="Proteomes" id="UP000198841"/>
    </source>
</evidence>
<protein>
    <submittedName>
        <fullName evidence="1">Uncharacterized protein</fullName>
    </submittedName>
</protein>
<gene>
    <name evidence="1" type="ORF">SAMN05518863_105132</name>
</gene>
<proteinExistence type="predicted"/>
<organism evidence="1 2">
    <name type="scientific">Candidatus Pantoea symbiotica</name>
    <dbReference type="NCBI Taxonomy" id="1884370"/>
    <lineage>
        <taxon>Bacteria</taxon>
        <taxon>Pseudomonadati</taxon>
        <taxon>Pseudomonadota</taxon>
        <taxon>Gammaproteobacteria</taxon>
        <taxon>Enterobacterales</taxon>
        <taxon>Erwiniaceae</taxon>
        <taxon>Pantoea</taxon>
    </lineage>
</organism>
<evidence type="ECO:0000313" key="1">
    <source>
        <dbReference type="EMBL" id="SFK19648.1"/>
    </source>
</evidence>
<name>A0A1I3XJI9_9GAMM</name>
<dbReference type="Proteomes" id="UP000198841">
    <property type="component" value="Unassembled WGS sequence"/>
</dbReference>
<dbReference type="RefSeq" id="WP_008104221.1">
    <property type="nucleotide sequence ID" value="NZ_FOSD01000005.1"/>
</dbReference>
<keyword evidence="2" id="KW-1185">Reference proteome</keyword>
<reference evidence="1 2" key="1">
    <citation type="submission" date="2016-10" db="EMBL/GenBank/DDBJ databases">
        <authorList>
            <person name="Varghese N."/>
            <person name="Submissions S."/>
        </authorList>
    </citation>
    <scope>NUCLEOTIDE SEQUENCE [LARGE SCALE GENOMIC DNA]</scope>
    <source>
        <strain evidence="1 2">YR512</strain>
    </source>
</reference>
<accession>A0A1I3XJI9</accession>
<sequence>MKGINIAIYFDPDQIHICVHQQDDSYLSQTFIYDDSVIEEIYQWLEQFTPNRTHICLIEHDTADILADELVDNGYHVHQVTQHDLLTWFANEPPAEPDGSPVRALLRYLENEQPSEYQSRTPQIEALMDLLDELDDLEGVDEVEDEDNLPDDVLRLMKQKKISAQDAAQRLLPDVNERIREHLINYPELMTPELLQDFFPELIEALDTPKH</sequence>